<dbReference type="Pfam" id="PF05043">
    <property type="entry name" value="Mga"/>
    <property type="match status" value="1"/>
</dbReference>
<dbReference type="KEGG" id="lbk:LVISKB_0430"/>
<organism evidence="2 3">
    <name type="scientific">Levilactobacillus brevis KB290</name>
    <dbReference type="NCBI Taxonomy" id="1001583"/>
    <lineage>
        <taxon>Bacteria</taxon>
        <taxon>Bacillati</taxon>
        <taxon>Bacillota</taxon>
        <taxon>Bacilli</taxon>
        <taxon>Lactobacillales</taxon>
        <taxon>Lactobacillaceae</taxon>
        <taxon>Levilactobacillus</taxon>
    </lineage>
</organism>
<accession>M5ACE7</accession>
<evidence type="ECO:0000313" key="3">
    <source>
        <dbReference type="Proteomes" id="UP000012042"/>
    </source>
</evidence>
<evidence type="ECO:0000313" key="2">
    <source>
        <dbReference type="EMBL" id="BAN06065.1"/>
    </source>
</evidence>
<dbReference type="EMBL" id="AP012167">
    <property type="protein sequence ID" value="BAN06065.1"/>
    <property type="molecule type" value="Genomic_DNA"/>
</dbReference>
<name>M5ACE7_LEVBR</name>
<dbReference type="Proteomes" id="UP000012042">
    <property type="component" value="Chromosome"/>
</dbReference>
<reference evidence="2 3" key="1">
    <citation type="journal article" date="2013" name="PLoS ONE">
        <title>Genomic Analysis by Deep Sequencing of the Probiotic Lactobacillus brevis KB290 Harboring Nine Plasmids Reveals Genomic Stability.</title>
        <authorList>
            <person name="Fukao M."/>
            <person name="Oshima K."/>
            <person name="Morita H."/>
            <person name="Toh H."/>
            <person name="Suda W."/>
            <person name="Kim S.W."/>
            <person name="Suzuki S."/>
            <person name="Yakabe T."/>
            <person name="Hattori M."/>
            <person name="Yajima N."/>
        </authorList>
    </citation>
    <scope>NUCLEOTIDE SEQUENCE [LARGE SCALE GENOMIC DNA]</scope>
    <source>
        <strain evidence="2 3">KB290</strain>
    </source>
</reference>
<gene>
    <name evidence="2" type="ORF">LVISKB_0430</name>
</gene>
<dbReference type="Gene3D" id="1.10.10.10">
    <property type="entry name" value="Winged helix-like DNA-binding domain superfamily/Winged helix DNA-binding domain"/>
    <property type="match status" value="1"/>
</dbReference>
<protein>
    <recommendedName>
        <fullName evidence="1">Mga helix-turn-helix domain-containing protein</fullName>
    </recommendedName>
</protein>
<dbReference type="InterPro" id="IPR007737">
    <property type="entry name" value="Mga_HTH"/>
</dbReference>
<dbReference type="InterPro" id="IPR036388">
    <property type="entry name" value="WH-like_DNA-bd_sf"/>
</dbReference>
<dbReference type="HOGENOM" id="CLU_546046_0_0_9"/>
<dbReference type="PATRIC" id="fig|1001583.3.peg.421"/>
<proteinExistence type="predicted"/>
<feature type="domain" description="Mga helix-turn-helix" evidence="1">
    <location>
        <begin position="94"/>
        <end position="177"/>
    </location>
</feature>
<dbReference type="AlphaFoldDB" id="M5ACE7"/>
<sequence>MYLRVQMRCCWLTTMGESIVKIDFAMLTAKEVLRLRLLTYIEDQQGHFNLTDFATVAEISYSRAYHSLLNLRTDLQQLDATTTLTKDALETTVTLDEYRHWLYQHSLPYLVMVASLTAEYASTAAFCAAHQVSLSTLNRRLRPMKQQLTQYNLQLVATPLRLTGNETLIQLLYFMLYTTTLTPISELPGLPDKLRPLHDALMTTYTTSKLYQESPGLKYRRDLLITLALLRLSQGYRYPALRLPLAHLTDLRQLATQFQQQLGDTPQQALTELATLDYLLTTSPYFVRALQPDAMSRLYRGLRQRTTPAYELAPGVVELADFATGHDWFANWLFALCQFMLLFKVDPFMRAEITALYRPTPESTAAGTAIITSMGSLYPQQVGVADQRLIQKYLSKYTNGLSLTAAKVEILVSHDMYGVTTDIFNRLLSGVVHVSLLTEQTAIVDHQRANYLVIYGVDEAAVSFAQRHHLETFHWIKELDYGENFDRLLRTLRHHELSLFALDFNNRGTHLES</sequence>
<evidence type="ECO:0000259" key="1">
    <source>
        <dbReference type="Pfam" id="PF05043"/>
    </source>
</evidence>